<keyword evidence="2 7" id="KW-0813">Transport</keyword>
<feature type="transmembrane region" description="Helical" evidence="7">
    <location>
        <begin position="12"/>
        <end position="32"/>
    </location>
</feature>
<dbReference type="InterPro" id="IPR051393">
    <property type="entry name" value="ABC_transporter_permease"/>
</dbReference>
<feature type="transmembrane region" description="Helical" evidence="7">
    <location>
        <begin position="221"/>
        <end position="241"/>
    </location>
</feature>
<evidence type="ECO:0000256" key="7">
    <source>
        <dbReference type="RuleBase" id="RU363032"/>
    </source>
</evidence>
<evidence type="ECO:0000256" key="2">
    <source>
        <dbReference type="ARBA" id="ARBA00022448"/>
    </source>
</evidence>
<feature type="domain" description="ABC transmembrane type-1" evidence="8">
    <location>
        <begin position="70"/>
        <end position="288"/>
    </location>
</feature>
<dbReference type="Pfam" id="PF00528">
    <property type="entry name" value="BPD_transp_1"/>
    <property type="match status" value="1"/>
</dbReference>
<dbReference type="PANTHER" id="PTHR30193:SF41">
    <property type="entry name" value="DIACETYLCHITOBIOSE UPTAKE SYSTEM PERMEASE PROTEIN NGCF"/>
    <property type="match status" value="1"/>
</dbReference>
<accession>A0A3D9I5K3</accession>
<dbReference type="InterPro" id="IPR000515">
    <property type="entry name" value="MetI-like"/>
</dbReference>
<dbReference type="PANTHER" id="PTHR30193">
    <property type="entry name" value="ABC TRANSPORTER PERMEASE PROTEIN"/>
    <property type="match status" value="1"/>
</dbReference>
<dbReference type="RefSeq" id="WP_181918081.1">
    <property type="nucleotide sequence ID" value="NZ_QRDZ01000037.1"/>
</dbReference>
<evidence type="ECO:0000313" key="10">
    <source>
        <dbReference type="Proteomes" id="UP000256977"/>
    </source>
</evidence>
<name>A0A3D9I5K3_9BACL</name>
<dbReference type="AlphaFoldDB" id="A0A3D9I5K3"/>
<keyword evidence="10" id="KW-1185">Reference proteome</keyword>
<sequence length="299" mass="33832">MSIHRASTRRFIAIFVLPALLLYSIFYIYPLIQSIYYSFQKWSGYTNVMKFVGLDNYRKLSQDSLIPHAIWNDFVILFWKEVLIIVFAMFFAIAVTRLGFGKRESGFYRIVFFFPNMISIVIIGLLWSFVYHPSIGLLNAGLQAIGLENLTHAWLGEMETAVPALIPVASWAGIGFFMIVFIAGINSIPEEIYEASRIDGAGEWKQLFRITIPLVWQHVKFAMLTILFTTLSGNYVFVLVMTNGGPDNASQVLGSYIYQLAFQQSNVGYAMAVAVLLLAITLLITGIANKLLNRETYEI</sequence>
<evidence type="ECO:0000256" key="5">
    <source>
        <dbReference type="ARBA" id="ARBA00022989"/>
    </source>
</evidence>
<keyword evidence="3" id="KW-1003">Cell membrane</keyword>
<feature type="transmembrane region" description="Helical" evidence="7">
    <location>
        <begin position="164"/>
        <end position="188"/>
    </location>
</feature>
<protein>
    <submittedName>
        <fullName evidence="9">N-acetylglucosamine transport system permease protein</fullName>
    </submittedName>
</protein>
<proteinExistence type="inferred from homology"/>
<dbReference type="GO" id="GO:0005886">
    <property type="term" value="C:plasma membrane"/>
    <property type="evidence" value="ECO:0007669"/>
    <property type="project" value="UniProtKB-SubCell"/>
</dbReference>
<feature type="transmembrane region" description="Helical" evidence="7">
    <location>
        <begin position="267"/>
        <end position="288"/>
    </location>
</feature>
<evidence type="ECO:0000313" key="9">
    <source>
        <dbReference type="EMBL" id="RED57067.1"/>
    </source>
</evidence>
<evidence type="ECO:0000256" key="6">
    <source>
        <dbReference type="ARBA" id="ARBA00023136"/>
    </source>
</evidence>
<reference evidence="9 10" key="1">
    <citation type="submission" date="2018-07" db="EMBL/GenBank/DDBJ databases">
        <title>Genomic Encyclopedia of Type Strains, Phase III (KMG-III): the genomes of soil and plant-associated and newly described type strains.</title>
        <authorList>
            <person name="Whitman W."/>
        </authorList>
    </citation>
    <scope>NUCLEOTIDE SEQUENCE [LARGE SCALE GENOMIC DNA]</scope>
    <source>
        <strain evidence="9 10">CECT 7287</strain>
    </source>
</reference>
<dbReference type="CDD" id="cd06261">
    <property type="entry name" value="TM_PBP2"/>
    <property type="match status" value="1"/>
</dbReference>
<gene>
    <name evidence="9" type="ORF">DFP98_13759</name>
</gene>
<comment type="caution">
    <text evidence="9">The sequence shown here is derived from an EMBL/GenBank/DDBJ whole genome shotgun (WGS) entry which is preliminary data.</text>
</comment>
<dbReference type="Gene3D" id="1.10.3720.10">
    <property type="entry name" value="MetI-like"/>
    <property type="match status" value="1"/>
</dbReference>
<evidence type="ECO:0000259" key="8">
    <source>
        <dbReference type="PROSITE" id="PS50928"/>
    </source>
</evidence>
<dbReference type="GO" id="GO:0055085">
    <property type="term" value="P:transmembrane transport"/>
    <property type="evidence" value="ECO:0007669"/>
    <property type="project" value="InterPro"/>
</dbReference>
<comment type="subcellular location">
    <subcellularLocation>
        <location evidence="1 7">Cell membrane</location>
        <topology evidence="1 7">Multi-pass membrane protein</topology>
    </subcellularLocation>
</comment>
<evidence type="ECO:0000256" key="4">
    <source>
        <dbReference type="ARBA" id="ARBA00022692"/>
    </source>
</evidence>
<keyword evidence="5 7" id="KW-1133">Transmembrane helix</keyword>
<dbReference type="EMBL" id="QRDZ01000037">
    <property type="protein sequence ID" value="RED57067.1"/>
    <property type="molecule type" value="Genomic_DNA"/>
</dbReference>
<feature type="transmembrane region" description="Helical" evidence="7">
    <location>
        <begin position="107"/>
        <end position="130"/>
    </location>
</feature>
<keyword evidence="4 7" id="KW-0812">Transmembrane</keyword>
<dbReference type="InterPro" id="IPR035906">
    <property type="entry name" value="MetI-like_sf"/>
</dbReference>
<comment type="similarity">
    <text evidence="7">Belongs to the binding-protein-dependent transport system permease family.</text>
</comment>
<dbReference type="PROSITE" id="PS50928">
    <property type="entry name" value="ABC_TM1"/>
    <property type="match status" value="1"/>
</dbReference>
<keyword evidence="6 7" id="KW-0472">Membrane</keyword>
<dbReference type="Proteomes" id="UP000256977">
    <property type="component" value="Unassembled WGS sequence"/>
</dbReference>
<evidence type="ECO:0000256" key="3">
    <source>
        <dbReference type="ARBA" id="ARBA00022475"/>
    </source>
</evidence>
<feature type="transmembrane region" description="Helical" evidence="7">
    <location>
        <begin position="74"/>
        <end position="95"/>
    </location>
</feature>
<organism evidence="9 10">
    <name type="scientific">Cohnella phaseoli</name>
    <dbReference type="NCBI Taxonomy" id="456490"/>
    <lineage>
        <taxon>Bacteria</taxon>
        <taxon>Bacillati</taxon>
        <taxon>Bacillota</taxon>
        <taxon>Bacilli</taxon>
        <taxon>Bacillales</taxon>
        <taxon>Paenibacillaceae</taxon>
        <taxon>Cohnella</taxon>
    </lineage>
</organism>
<dbReference type="SUPFAM" id="SSF161098">
    <property type="entry name" value="MetI-like"/>
    <property type="match status" value="1"/>
</dbReference>
<evidence type="ECO:0000256" key="1">
    <source>
        <dbReference type="ARBA" id="ARBA00004651"/>
    </source>
</evidence>